<name>A0ABD2YCP2_9GENT</name>
<organism evidence="1 2">
    <name type="scientific">Cinchona calisaya</name>
    <dbReference type="NCBI Taxonomy" id="153742"/>
    <lineage>
        <taxon>Eukaryota</taxon>
        <taxon>Viridiplantae</taxon>
        <taxon>Streptophyta</taxon>
        <taxon>Embryophyta</taxon>
        <taxon>Tracheophyta</taxon>
        <taxon>Spermatophyta</taxon>
        <taxon>Magnoliopsida</taxon>
        <taxon>eudicotyledons</taxon>
        <taxon>Gunneridae</taxon>
        <taxon>Pentapetalae</taxon>
        <taxon>asterids</taxon>
        <taxon>lamiids</taxon>
        <taxon>Gentianales</taxon>
        <taxon>Rubiaceae</taxon>
        <taxon>Cinchonoideae</taxon>
        <taxon>Cinchoneae</taxon>
        <taxon>Cinchona</taxon>
    </lineage>
</organism>
<gene>
    <name evidence="1" type="ORF">ACH5RR_033725</name>
</gene>
<dbReference type="AlphaFoldDB" id="A0ABD2YCP2"/>
<proteinExistence type="predicted"/>
<dbReference type="Proteomes" id="UP001630127">
    <property type="component" value="Unassembled WGS sequence"/>
</dbReference>
<keyword evidence="2" id="KW-1185">Reference proteome</keyword>
<reference evidence="1 2" key="1">
    <citation type="submission" date="2024-11" db="EMBL/GenBank/DDBJ databases">
        <title>A near-complete genome assembly of Cinchona calisaya.</title>
        <authorList>
            <person name="Lian D.C."/>
            <person name="Zhao X.W."/>
            <person name="Wei L."/>
        </authorList>
    </citation>
    <scope>NUCLEOTIDE SEQUENCE [LARGE SCALE GENOMIC DNA]</scope>
    <source>
        <tissue evidence="1">Nenye</tissue>
    </source>
</reference>
<accession>A0ABD2YCP2</accession>
<sequence length="99" mass="10583">MDDKRYTCVVSSSSSNKGAATLRLPVVVQNYSAAAKVMEEQALFANSIEEDTLASCDVKDGDGNCELYEDKGDNKGSRESIKMIASLSIASSKLSFPPP</sequence>
<evidence type="ECO:0000313" key="1">
    <source>
        <dbReference type="EMBL" id="KAL3503884.1"/>
    </source>
</evidence>
<evidence type="ECO:0000313" key="2">
    <source>
        <dbReference type="Proteomes" id="UP001630127"/>
    </source>
</evidence>
<comment type="caution">
    <text evidence="1">The sequence shown here is derived from an EMBL/GenBank/DDBJ whole genome shotgun (WGS) entry which is preliminary data.</text>
</comment>
<dbReference type="EMBL" id="JBJUIK010000014">
    <property type="protein sequence ID" value="KAL3503884.1"/>
    <property type="molecule type" value="Genomic_DNA"/>
</dbReference>
<protein>
    <submittedName>
        <fullName evidence="1">Uncharacterized protein</fullName>
    </submittedName>
</protein>